<evidence type="ECO:0000256" key="9">
    <source>
        <dbReference type="ARBA" id="ARBA00023180"/>
    </source>
</evidence>
<keyword evidence="6 10" id="KW-0378">Hydrolase</keyword>
<dbReference type="Pfam" id="PF00450">
    <property type="entry name" value="Peptidase_S10"/>
    <property type="match status" value="1"/>
</dbReference>
<dbReference type="Proteomes" id="UP000019116">
    <property type="component" value="Chromosome 5A"/>
</dbReference>
<dbReference type="OrthoDB" id="443318at2759"/>
<keyword evidence="9" id="KW-0325">Glycoprotein</keyword>
<name>A0A3B6KJJ3_WHEAT</name>
<dbReference type="AlphaFoldDB" id="A0A3B6KJJ3"/>
<dbReference type="Gene3D" id="6.10.250.940">
    <property type="match status" value="1"/>
</dbReference>
<evidence type="ECO:0000256" key="6">
    <source>
        <dbReference type="ARBA" id="ARBA00022801"/>
    </source>
</evidence>
<dbReference type="SMR" id="A0A3B6KJJ3"/>
<evidence type="ECO:0000256" key="11">
    <source>
        <dbReference type="SAM" id="MobiDB-lite"/>
    </source>
</evidence>
<sequence>MTSLSSYVLLLICVATLYTTNASQEARLREFISSRRDIDSSTDTFRPRSIAERGAGSLDTESSASDQSSLKAADKITALPGQPEGVDFDQFGGYVTVDEENGRALFYYLVESPSGASEKPLLLWLNGVVTLTLAYKGPGCSSLGYGAMQELGPFRVTEDNKTLGRNMHAWNNGKPTGALYRLIPAGVGFSYSNTSSDYDLSGDERTADDAYVFLVRWLERFPEYKARAFYISGESYAGHYAPQLAATILLHNTYNNRTIVNLQGILVGNPYLDDKRNNQGTIDFFWTHGVMSDEVYANVTEHCDSAGEACSGAWDAFDPGQIDAYNIYAPVCVDAPDGAYHPSGYLPGYDPCSDYPTIAYLNDPAVQEAFHARMTEWSPCKNFTWKDAPVTMLPSIKFLIENKLPVTMWIFSGDFDSVCPLPATRYSIQDLGLPVTTPWRPWVAKEEVAGYVQQYAGGLTFLSVRGAGHLVPSFQPERALIMLTSFLKGMLPPYTQD</sequence>
<evidence type="ECO:0000256" key="7">
    <source>
        <dbReference type="ARBA" id="ARBA00023145"/>
    </source>
</evidence>
<evidence type="ECO:0000256" key="5">
    <source>
        <dbReference type="ARBA" id="ARBA00022729"/>
    </source>
</evidence>
<organism evidence="12">
    <name type="scientific">Triticum aestivum</name>
    <name type="common">Wheat</name>
    <dbReference type="NCBI Taxonomy" id="4565"/>
    <lineage>
        <taxon>Eukaryota</taxon>
        <taxon>Viridiplantae</taxon>
        <taxon>Streptophyta</taxon>
        <taxon>Embryophyta</taxon>
        <taxon>Tracheophyta</taxon>
        <taxon>Spermatophyta</taxon>
        <taxon>Magnoliopsida</taxon>
        <taxon>Liliopsida</taxon>
        <taxon>Poales</taxon>
        <taxon>Poaceae</taxon>
        <taxon>BOP clade</taxon>
        <taxon>Pooideae</taxon>
        <taxon>Triticodae</taxon>
        <taxon>Triticeae</taxon>
        <taxon>Triticinae</taxon>
        <taxon>Triticum</taxon>
    </lineage>
</organism>
<keyword evidence="8" id="KW-1015">Disulfide bond</keyword>
<feature type="chain" id="PRO_5043076275" description="Carboxypeptidase" evidence="10">
    <location>
        <begin position="23"/>
        <end position="497"/>
    </location>
</feature>
<comment type="subcellular location">
    <subcellularLocation>
        <location evidence="1">Secreted</location>
    </subcellularLocation>
</comment>
<dbReference type="Gramene" id="TraesCS5A02G239800.1">
    <property type="protein sequence ID" value="TraesCS5A02G239800.1"/>
    <property type="gene ID" value="TraesCS5A02G239800"/>
</dbReference>
<proteinExistence type="inferred from homology"/>
<keyword evidence="5 10" id="KW-0732">Signal</keyword>
<dbReference type="InterPro" id="IPR001563">
    <property type="entry name" value="Peptidase_S10"/>
</dbReference>
<feature type="compositionally biased region" description="Basic and acidic residues" evidence="11">
    <location>
        <begin position="39"/>
        <end position="51"/>
    </location>
</feature>
<dbReference type="Gene3D" id="3.40.50.11320">
    <property type="match status" value="1"/>
</dbReference>
<dbReference type="Gramene" id="TraesCS5A03G0605500.1">
    <property type="protein sequence ID" value="TraesCS5A03G0605500.1.CDS"/>
    <property type="gene ID" value="TraesCS5A03G0605500"/>
</dbReference>
<evidence type="ECO:0000256" key="4">
    <source>
        <dbReference type="ARBA" id="ARBA00022645"/>
    </source>
</evidence>
<dbReference type="PANTHER" id="PTHR11802">
    <property type="entry name" value="SERINE PROTEASE FAMILY S10 SERINE CARBOXYPEPTIDASE"/>
    <property type="match status" value="1"/>
</dbReference>
<dbReference type="PRINTS" id="PR00724">
    <property type="entry name" value="CRBOXYPTASEC"/>
</dbReference>
<keyword evidence="3" id="KW-0964">Secreted</keyword>
<keyword evidence="13" id="KW-1185">Reference proteome</keyword>
<evidence type="ECO:0000256" key="2">
    <source>
        <dbReference type="ARBA" id="ARBA00009431"/>
    </source>
</evidence>
<evidence type="ECO:0000256" key="3">
    <source>
        <dbReference type="ARBA" id="ARBA00022525"/>
    </source>
</evidence>
<dbReference type="InterPro" id="IPR029058">
    <property type="entry name" value="AB_hydrolase_fold"/>
</dbReference>
<reference evidence="12" key="1">
    <citation type="submission" date="2018-08" db="EMBL/GenBank/DDBJ databases">
        <authorList>
            <person name="Rossello M."/>
        </authorList>
    </citation>
    <scope>NUCLEOTIDE SEQUENCE [LARGE SCALE GENOMIC DNA]</scope>
    <source>
        <strain evidence="12">cv. Chinese Spring</strain>
    </source>
</reference>
<dbReference type="FunFam" id="3.40.50.1820:FF:000030">
    <property type="entry name" value="Carboxypeptidase"/>
    <property type="match status" value="1"/>
</dbReference>
<dbReference type="Gene3D" id="3.40.50.1820">
    <property type="entry name" value="alpha/beta hydrolase"/>
    <property type="match status" value="1"/>
</dbReference>
<evidence type="ECO:0000313" key="12">
    <source>
        <dbReference type="EnsemblPlants" id="TraesCS5A02G239800.1"/>
    </source>
</evidence>
<evidence type="ECO:0000256" key="8">
    <source>
        <dbReference type="ARBA" id="ARBA00023157"/>
    </source>
</evidence>
<dbReference type="PROSITE" id="PS00560">
    <property type="entry name" value="CARBOXYPEPT_SER_HIS"/>
    <property type="match status" value="1"/>
</dbReference>
<dbReference type="GO" id="GO:0004185">
    <property type="term" value="F:serine-type carboxypeptidase activity"/>
    <property type="evidence" value="ECO:0000318"/>
    <property type="project" value="GO_Central"/>
</dbReference>
<dbReference type="InterPro" id="IPR018202">
    <property type="entry name" value="Ser_caboxypep_ser_AS"/>
</dbReference>
<dbReference type="GO" id="GO:0006508">
    <property type="term" value="P:proteolysis"/>
    <property type="evidence" value="ECO:0007669"/>
    <property type="project" value="UniProtKB-KW"/>
</dbReference>
<dbReference type="EnsemblPlants" id="TraesCS5A02G239800.1">
    <property type="protein sequence ID" value="TraesCS5A02G239800.1"/>
    <property type="gene ID" value="TraesCS5A02G239800"/>
</dbReference>
<dbReference type="PANTHER" id="PTHR11802:SF229">
    <property type="entry name" value="CARBOXYPEPTIDASE"/>
    <property type="match status" value="1"/>
</dbReference>
<dbReference type="OMA" id="HARKTEW"/>
<accession>A0A3B6KJJ3</accession>
<feature type="region of interest" description="Disordered" evidence="11">
    <location>
        <begin position="39"/>
        <end position="69"/>
    </location>
</feature>
<keyword evidence="7" id="KW-0865">Zymogen</keyword>
<keyword evidence="4 10" id="KW-0121">Carboxypeptidase</keyword>
<evidence type="ECO:0000256" key="10">
    <source>
        <dbReference type="RuleBase" id="RU361156"/>
    </source>
</evidence>
<feature type="signal peptide" evidence="10">
    <location>
        <begin position="1"/>
        <end position="22"/>
    </location>
</feature>
<dbReference type="SUPFAM" id="SSF53474">
    <property type="entry name" value="alpha/beta-Hydrolases"/>
    <property type="match status" value="1"/>
</dbReference>
<dbReference type="InterPro" id="IPR033124">
    <property type="entry name" value="Ser_caboxypep_his_AS"/>
</dbReference>
<evidence type="ECO:0000256" key="1">
    <source>
        <dbReference type="ARBA" id="ARBA00004613"/>
    </source>
</evidence>
<keyword evidence="10" id="KW-0645">Protease</keyword>
<dbReference type="EC" id="3.4.16.-" evidence="10"/>
<dbReference type="FunFam" id="3.40.50.11320:FF:000002">
    <property type="entry name" value="Carboxypeptidase"/>
    <property type="match status" value="1"/>
</dbReference>
<dbReference type="PROSITE" id="PS00131">
    <property type="entry name" value="CARBOXYPEPT_SER_SER"/>
    <property type="match status" value="1"/>
</dbReference>
<evidence type="ECO:0000313" key="13">
    <source>
        <dbReference type="Proteomes" id="UP000019116"/>
    </source>
</evidence>
<feature type="compositionally biased region" description="Polar residues" evidence="11">
    <location>
        <begin position="59"/>
        <end position="69"/>
    </location>
</feature>
<protein>
    <recommendedName>
        <fullName evidence="10">Carboxypeptidase</fullName>
        <ecNumber evidence="10">3.4.16.-</ecNumber>
    </recommendedName>
</protein>
<dbReference type="Gramene" id="TraesROB_scaffold_081064_01G000100.1">
    <property type="protein sequence ID" value="TraesROB_scaffold_081064_01G000100.1"/>
    <property type="gene ID" value="TraesROB_scaffold_081064_01G000100"/>
</dbReference>
<reference evidence="12" key="2">
    <citation type="submission" date="2018-10" db="UniProtKB">
        <authorList>
            <consortium name="EnsemblPlants"/>
        </authorList>
    </citation>
    <scope>IDENTIFICATION</scope>
</reference>
<dbReference type="GO" id="GO:0005576">
    <property type="term" value="C:extracellular region"/>
    <property type="evidence" value="ECO:0007669"/>
    <property type="project" value="UniProtKB-SubCell"/>
</dbReference>
<dbReference type="STRING" id="4565.A0A3B6KJJ3"/>
<comment type="similarity">
    <text evidence="2 10">Belongs to the peptidase S10 family.</text>
</comment>